<name>A0A0E9LX08_9BACT</name>
<feature type="signal peptide" evidence="1">
    <location>
        <begin position="1"/>
        <end position="20"/>
    </location>
</feature>
<sequence length="113" mass="12326">MMKRLNWVLVVLGLSFMVWSCGDEKDDPIPDVPDVAELSVNPTTLSFSEDGGEQSVSITSNTTWKIDFTGVTWVRPSISVAMGDVTVKVTADANELEEERTAVFTVGAEGLMR</sequence>
<dbReference type="CDD" id="cd14948">
    <property type="entry name" value="BACON"/>
    <property type="match status" value="1"/>
</dbReference>
<evidence type="ECO:0000256" key="1">
    <source>
        <dbReference type="SAM" id="SignalP"/>
    </source>
</evidence>
<reference evidence="3 4" key="1">
    <citation type="journal article" date="2015" name="Microbes Environ.">
        <title>Distribution and evolution of nitrogen fixation genes in the phylum bacteroidetes.</title>
        <authorList>
            <person name="Inoue J."/>
            <person name="Oshima K."/>
            <person name="Suda W."/>
            <person name="Sakamoto M."/>
            <person name="Iino T."/>
            <person name="Noda S."/>
            <person name="Hongoh Y."/>
            <person name="Hattori M."/>
            <person name="Ohkuma M."/>
        </authorList>
    </citation>
    <scope>NUCLEOTIDE SEQUENCE [LARGE SCALE GENOMIC DNA]</scope>
    <source>
        <strain evidence="3">JCM 15548</strain>
    </source>
</reference>
<protein>
    <recommendedName>
        <fullName evidence="2">BACON domain-containing protein</fullName>
    </recommendedName>
</protein>
<evidence type="ECO:0000313" key="3">
    <source>
        <dbReference type="EMBL" id="GAO29789.1"/>
    </source>
</evidence>
<dbReference type="InterPro" id="IPR013783">
    <property type="entry name" value="Ig-like_fold"/>
</dbReference>
<feature type="chain" id="PRO_5002428756" description="BACON domain-containing protein" evidence="1">
    <location>
        <begin position="21"/>
        <end position="113"/>
    </location>
</feature>
<dbReference type="InterPro" id="IPR024361">
    <property type="entry name" value="BACON"/>
</dbReference>
<dbReference type="Pfam" id="PF19190">
    <property type="entry name" value="BACON_2"/>
    <property type="match status" value="1"/>
</dbReference>
<organism evidence="3 4">
    <name type="scientific">Geofilum rubicundum JCM 15548</name>
    <dbReference type="NCBI Taxonomy" id="1236989"/>
    <lineage>
        <taxon>Bacteria</taxon>
        <taxon>Pseudomonadati</taxon>
        <taxon>Bacteroidota</taxon>
        <taxon>Bacteroidia</taxon>
        <taxon>Marinilabiliales</taxon>
        <taxon>Marinilabiliaceae</taxon>
        <taxon>Geofilum</taxon>
    </lineage>
</organism>
<dbReference type="AlphaFoldDB" id="A0A0E9LX08"/>
<proteinExistence type="predicted"/>
<comment type="caution">
    <text evidence="3">The sequence shown here is derived from an EMBL/GenBank/DDBJ whole genome shotgun (WGS) entry which is preliminary data.</text>
</comment>
<dbReference type="Proteomes" id="UP000032900">
    <property type="component" value="Unassembled WGS sequence"/>
</dbReference>
<feature type="domain" description="BACON" evidence="2">
    <location>
        <begin position="37"/>
        <end position="110"/>
    </location>
</feature>
<keyword evidence="4" id="KW-1185">Reference proteome</keyword>
<dbReference type="Gene3D" id="2.60.40.10">
    <property type="entry name" value="Immunoglobulins"/>
    <property type="match status" value="1"/>
</dbReference>
<accession>A0A0E9LX08</accession>
<dbReference type="STRING" id="1236989.JCM15548_12016"/>
<keyword evidence="1" id="KW-0732">Signal</keyword>
<evidence type="ECO:0000259" key="2">
    <source>
        <dbReference type="Pfam" id="PF19190"/>
    </source>
</evidence>
<dbReference type="EMBL" id="BAZW01000013">
    <property type="protein sequence ID" value="GAO29789.1"/>
    <property type="molecule type" value="Genomic_DNA"/>
</dbReference>
<gene>
    <name evidence="3" type="ORF">JCM15548_12016</name>
</gene>
<evidence type="ECO:0000313" key="4">
    <source>
        <dbReference type="Proteomes" id="UP000032900"/>
    </source>
</evidence>